<comment type="catalytic activity">
    <reaction evidence="1">
        <text>ATP + protein L-histidine = ADP + protein N-phospho-L-histidine.</text>
        <dbReference type="EC" id="2.7.13.3"/>
    </reaction>
</comment>
<dbReference type="CDD" id="cd00075">
    <property type="entry name" value="HATPase"/>
    <property type="match status" value="1"/>
</dbReference>
<dbReference type="Gene3D" id="1.10.287.130">
    <property type="match status" value="1"/>
</dbReference>
<dbReference type="InterPro" id="IPR050736">
    <property type="entry name" value="Sensor_HK_Regulatory"/>
</dbReference>
<dbReference type="SMART" id="SM00387">
    <property type="entry name" value="HATPase_c"/>
    <property type="match status" value="1"/>
</dbReference>
<dbReference type="PANTHER" id="PTHR43711:SF1">
    <property type="entry name" value="HISTIDINE KINASE 1"/>
    <property type="match status" value="1"/>
</dbReference>
<evidence type="ECO:0000256" key="5">
    <source>
        <dbReference type="ARBA" id="ARBA00022777"/>
    </source>
</evidence>
<keyword evidence="7" id="KW-1133">Transmembrane helix</keyword>
<sequence length="387" mass="43823">MSQWRWIVRGLRRSTSWLSRLVYLTHSARYKTVEISSRTIALLIALLVASVLTTFAYLGPGLPVRQAFLAGGVTIAACFLLVYLAFEALIFREINGIYAGLEHIKRKEFRKLSNRFLFRPEPLKRLRDEILETAERRQQEFEELKRLQVLRREFLADVSHELKTPLFAAQGFVHTILDEEVDDEDGMDPATRRKFLQKAASSLDALDTLVQDLVTISQLEKGVVRMRRQRFDLAALVQEIFELLEQQAQQRGAALTLYPAQLPETGLPVVADRNRIRQVLINLIDNAIKYGREVGGQVVVSLVVGRESVRVTVRDNGAGIAPEHQARVFERFYRVEKSRTRAAGGTGLGLAISKHIVEAHKSSIRIKSVVGEGTAMEFKLPRPKEVK</sequence>
<dbReference type="RefSeq" id="WP_144846991.1">
    <property type="nucleotide sequence ID" value="NZ_VMRJ01000002.1"/>
</dbReference>
<dbReference type="CDD" id="cd00082">
    <property type="entry name" value="HisKA"/>
    <property type="match status" value="1"/>
</dbReference>
<dbReference type="InterPro" id="IPR003661">
    <property type="entry name" value="HisK_dim/P_dom"/>
</dbReference>
<keyword evidence="6" id="KW-0902">Two-component regulatory system</keyword>
<dbReference type="AlphaFoldDB" id="A0A558BYY5"/>
<dbReference type="FunFam" id="3.30.565.10:FF:000006">
    <property type="entry name" value="Sensor histidine kinase WalK"/>
    <property type="match status" value="1"/>
</dbReference>
<dbReference type="Pfam" id="PF00512">
    <property type="entry name" value="HisKA"/>
    <property type="match status" value="1"/>
</dbReference>
<dbReference type="InterPro" id="IPR005467">
    <property type="entry name" value="His_kinase_dom"/>
</dbReference>
<dbReference type="SMART" id="SM00388">
    <property type="entry name" value="HisKA"/>
    <property type="match status" value="1"/>
</dbReference>
<comment type="caution">
    <text evidence="9">The sequence shown here is derived from an EMBL/GenBank/DDBJ whole genome shotgun (WGS) entry which is preliminary data.</text>
</comment>
<evidence type="ECO:0000256" key="1">
    <source>
        <dbReference type="ARBA" id="ARBA00000085"/>
    </source>
</evidence>
<protein>
    <recommendedName>
        <fullName evidence="2">histidine kinase</fullName>
        <ecNumber evidence="2">2.7.13.3</ecNumber>
    </recommendedName>
</protein>
<dbReference type="OrthoDB" id="9813151at2"/>
<keyword evidence="4" id="KW-0808">Transferase</keyword>
<dbReference type="PANTHER" id="PTHR43711">
    <property type="entry name" value="TWO-COMPONENT HISTIDINE KINASE"/>
    <property type="match status" value="1"/>
</dbReference>
<feature type="domain" description="Histidine kinase" evidence="8">
    <location>
        <begin position="157"/>
        <end position="384"/>
    </location>
</feature>
<dbReference type="Pfam" id="PF02518">
    <property type="entry name" value="HATPase_c"/>
    <property type="match status" value="1"/>
</dbReference>
<proteinExistence type="predicted"/>
<reference evidence="9 10" key="1">
    <citation type="submission" date="2019-07" db="EMBL/GenBank/DDBJ databases">
        <title>Hymenobacter sp. straun FUR1 Genome sequencing and assembly.</title>
        <authorList>
            <person name="Chhetri G."/>
        </authorList>
    </citation>
    <scope>NUCLEOTIDE SEQUENCE [LARGE SCALE GENOMIC DNA]</scope>
    <source>
        <strain evidence="9 10">Fur1</strain>
    </source>
</reference>
<dbReference type="Proteomes" id="UP000317624">
    <property type="component" value="Unassembled WGS sequence"/>
</dbReference>
<evidence type="ECO:0000256" key="2">
    <source>
        <dbReference type="ARBA" id="ARBA00012438"/>
    </source>
</evidence>
<dbReference type="PRINTS" id="PR00344">
    <property type="entry name" value="BCTRLSENSOR"/>
</dbReference>
<evidence type="ECO:0000256" key="4">
    <source>
        <dbReference type="ARBA" id="ARBA00022679"/>
    </source>
</evidence>
<evidence type="ECO:0000259" key="8">
    <source>
        <dbReference type="PROSITE" id="PS50109"/>
    </source>
</evidence>
<dbReference type="InterPro" id="IPR036890">
    <property type="entry name" value="HATPase_C_sf"/>
</dbReference>
<keyword evidence="7" id="KW-0812">Transmembrane</keyword>
<evidence type="ECO:0000313" key="9">
    <source>
        <dbReference type="EMBL" id="TVT41734.1"/>
    </source>
</evidence>
<dbReference type="InterPro" id="IPR004358">
    <property type="entry name" value="Sig_transdc_His_kin-like_C"/>
</dbReference>
<accession>A0A558BYY5</accession>
<dbReference type="SUPFAM" id="SSF47384">
    <property type="entry name" value="Homodimeric domain of signal transducing histidine kinase"/>
    <property type="match status" value="1"/>
</dbReference>
<keyword evidence="5 9" id="KW-0418">Kinase</keyword>
<dbReference type="InterPro" id="IPR036097">
    <property type="entry name" value="HisK_dim/P_sf"/>
</dbReference>
<feature type="transmembrane region" description="Helical" evidence="7">
    <location>
        <begin position="64"/>
        <end position="86"/>
    </location>
</feature>
<dbReference type="PROSITE" id="PS50109">
    <property type="entry name" value="HIS_KIN"/>
    <property type="match status" value="1"/>
</dbReference>
<dbReference type="Gene3D" id="3.30.565.10">
    <property type="entry name" value="Histidine kinase-like ATPase, C-terminal domain"/>
    <property type="match status" value="1"/>
</dbReference>
<keyword evidence="7" id="KW-0472">Membrane</keyword>
<evidence type="ECO:0000256" key="6">
    <source>
        <dbReference type="ARBA" id="ARBA00023012"/>
    </source>
</evidence>
<gene>
    <name evidence="9" type="ORF">FNT36_09925</name>
</gene>
<evidence type="ECO:0000313" key="10">
    <source>
        <dbReference type="Proteomes" id="UP000317624"/>
    </source>
</evidence>
<dbReference type="SUPFAM" id="SSF55874">
    <property type="entry name" value="ATPase domain of HSP90 chaperone/DNA topoisomerase II/histidine kinase"/>
    <property type="match status" value="1"/>
</dbReference>
<evidence type="ECO:0000256" key="3">
    <source>
        <dbReference type="ARBA" id="ARBA00022553"/>
    </source>
</evidence>
<dbReference type="GO" id="GO:0000155">
    <property type="term" value="F:phosphorelay sensor kinase activity"/>
    <property type="evidence" value="ECO:0007669"/>
    <property type="project" value="InterPro"/>
</dbReference>
<name>A0A558BYY5_9BACT</name>
<keyword evidence="3" id="KW-0597">Phosphoprotein</keyword>
<feature type="transmembrane region" description="Helical" evidence="7">
    <location>
        <begin position="39"/>
        <end position="58"/>
    </location>
</feature>
<organism evidence="9 10">
    <name type="scientific">Hymenobacter setariae</name>
    <dbReference type="NCBI Taxonomy" id="2594794"/>
    <lineage>
        <taxon>Bacteria</taxon>
        <taxon>Pseudomonadati</taxon>
        <taxon>Bacteroidota</taxon>
        <taxon>Cytophagia</taxon>
        <taxon>Cytophagales</taxon>
        <taxon>Hymenobacteraceae</taxon>
        <taxon>Hymenobacter</taxon>
    </lineage>
</organism>
<dbReference type="EC" id="2.7.13.3" evidence="2"/>
<dbReference type="EMBL" id="VMRJ01000002">
    <property type="protein sequence ID" value="TVT41734.1"/>
    <property type="molecule type" value="Genomic_DNA"/>
</dbReference>
<dbReference type="InterPro" id="IPR003594">
    <property type="entry name" value="HATPase_dom"/>
</dbReference>
<keyword evidence="10" id="KW-1185">Reference proteome</keyword>
<evidence type="ECO:0000256" key="7">
    <source>
        <dbReference type="SAM" id="Phobius"/>
    </source>
</evidence>